<dbReference type="SUPFAM" id="SSF54001">
    <property type="entry name" value="Cysteine proteinases"/>
    <property type="match status" value="1"/>
</dbReference>
<dbReference type="Proteomes" id="UP000183410">
    <property type="component" value="Unassembled WGS sequence"/>
</dbReference>
<dbReference type="OrthoDB" id="1767989at2"/>
<dbReference type="InterPro" id="IPR038765">
    <property type="entry name" value="Papain-like_cys_pep_sf"/>
</dbReference>
<keyword evidence="3" id="KW-1185">Reference proteome</keyword>
<accession>A0A1I2G176</accession>
<organism evidence="2 3">
    <name type="scientific">Paenibacillus algorifonticola</name>
    <dbReference type="NCBI Taxonomy" id="684063"/>
    <lineage>
        <taxon>Bacteria</taxon>
        <taxon>Bacillati</taxon>
        <taxon>Bacillota</taxon>
        <taxon>Bacilli</taxon>
        <taxon>Bacillales</taxon>
        <taxon>Paenibacillaceae</taxon>
        <taxon>Paenibacillus</taxon>
    </lineage>
</organism>
<feature type="domain" description="Peptidase C51" evidence="1">
    <location>
        <begin position="225"/>
        <end position="319"/>
    </location>
</feature>
<dbReference type="EMBL" id="FONN01000014">
    <property type="protein sequence ID" value="SFF10889.1"/>
    <property type="molecule type" value="Genomic_DNA"/>
</dbReference>
<gene>
    <name evidence="2" type="ORF">SAMN04487969_11446</name>
</gene>
<dbReference type="SUPFAM" id="SSF109604">
    <property type="entry name" value="HD-domain/PDEase-like"/>
    <property type="match status" value="1"/>
</dbReference>
<dbReference type="InterPro" id="IPR007921">
    <property type="entry name" value="CHAP_dom"/>
</dbReference>
<proteinExistence type="predicted"/>
<evidence type="ECO:0000313" key="2">
    <source>
        <dbReference type="EMBL" id="SFF10889.1"/>
    </source>
</evidence>
<dbReference type="Gene3D" id="3.90.1720.10">
    <property type="entry name" value="endopeptidase domain like (from Nostoc punctiforme)"/>
    <property type="match status" value="1"/>
</dbReference>
<evidence type="ECO:0000259" key="1">
    <source>
        <dbReference type="Pfam" id="PF05257"/>
    </source>
</evidence>
<reference evidence="3" key="1">
    <citation type="submission" date="2016-10" db="EMBL/GenBank/DDBJ databases">
        <authorList>
            <person name="Varghese N."/>
            <person name="Submissions S."/>
        </authorList>
    </citation>
    <scope>NUCLEOTIDE SEQUENCE [LARGE SCALE GENOMIC DNA]</scope>
    <source>
        <strain evidence="3">CGMCC 1.10223</strain>
    </source>
</reference>
<dbReference type="AlphaFoldDB" id="A0A1I2G176"/>
<sequence length="359" mass="41388">MIGEKKVKRIESVRGLVQEMLLHTGETLYKKKTGVHLYGVSNFASMLAMRRGQDPDIAGVAGLLHGYYLYKTGIKDFPGPNSADAVRPILRSTQLFSDEEQQVILRSIFYQEAIHRTQDPYEEMIKDAILLQMYFQNTGNYSSKAVIHRLQNVFIELGIPNEYAGTESNVDTETMEINAEDRRLRLADFSEIFAGQNIIGIPEDERYREICKYWPDTDIYKVLEGNWCAAFVYYCCMAVGIRLPIRYPNRMYRLAGVGAWLDWAQLPETGFFYRDKQDGFNPERGDIVIFEKLLSDHSHDHIGIVIACEDDRILVAEGNQDNKNCSGVLYRDRDHCIFGYIRIDNGYCFNFDGEYKPIR</sequence>
<evidence type="ECO:0000313" key="3">
    <source>
        <dbReference type="Proteomes" id="UP000183410"/>
    </source>
</evidence>
<name>A0A1I2G176_9BACL</name>
<protein>
    <submittedName>
        <fullName evidence="2">CHAP domain-containing protein</fullName>
    </submittedName>
</protein>
<dbReference type="Pfam" id="PF05257">
    <property type="entry name" value="CHAP"/>
    <property type="match status" value="1"/>
</dbReference>
<dbReference type="RefSeq" id="WP_046232995.1">
    <property type="nucleotide sequence ID" value="NZ_FONN01000014.1"/>
</dbReference>